<dbReference type="AlphaFoldDB" id="A0A1F5G3A7"/>
<reference evidence="3 4" key="1">
    <citation type="journal article" date="2016" name="Nat. Commun.">
        <title>Thousands of microbial genomes shed light on interconnected biogeochemical processes in an aquifer system.</title>
        <authorList>
            <person name="Anantharaman K."/>
            <person name="Brown C.T."/>
            <person name="Hug L.A."/>
            <person name="Sharon I."/>
            <person name="Castelle C.J."/>
            <person name="Probst A.J."/>
            <person name="Thomas B.C."/>
            <person name="Singh A."/>
            <person name="Wilkins M.J."/>
            <person name="Karaoz U."/>
            <person name="Brodie E.L."/>
            <person name="Williams K.H."/>
            <person name="Hubbard S.S."/>
            <person name="Banfield J.F."/>
        </authorList>
    </citation>
    <scope>NUCLEOTIDE SEQUENCE [LARGE SCALE GENOMIC DNA]</scope>
</reference>
<evidence type="ECO:0000313" key="4">
    <source>
        <dbReference type="Proteomes" id="UP000176628"/>
    </source>
</evidence>
<name>A0A1F5G3A7_9BACT</name>
<dbReference type="EMBL" id="MFAV01000020">
    <property type="protein sequence ID" value="OGD86329.1"/>
    <property type="molecule type" value="Genomic_DNA"/>
</dbReference>
<proteinExistence type="predicted"/>
<keyword evidence="1" id="KW-1133">Transmembrane helix</keyword>
<protein>
    <recommendedName>
        <fullName evidence="5">Gram-positive cocci surface proteins LPxTG domain-containing protein</fullName>
    </recommendedName>
</protein>
<dbReference type="Proteomes" id="UP000176628">
    <property type="component" value="Unassembled WGS sequence"/>
</dbReference>
<keyword evidence="1" id="KW-0472">Membrane</keyword>
<gene>
    <name evidence="3" type="ORF">A2Z23_00220</name>
</gene>
<feature type="signal peptide" evidence="2">
    <location>
        <begin position="1"/>
        <end position="22"/>
    </location>
</feature>
<evidence type="ECO:0000256" key="2">
    <source>
        <dbReference type="SAM" id="SignalP"/>
    </source>
</evidence>
<keyword evidence="1" id="KW-0812">Transmembrane</keyword>
<keyword evidence="2" id="KW-0732">Signal</keyword>
<feature type="transmembrane region" description="Helical" evidence="1">
    <location>
        <begin position="64"/>
        <end position="82"/>
    </location>
</feature>
<evidence type="ECO:0008006" key="5">
    <source>
        <dbReference type="Google" id="ProtNLM"/>
    </source>
</evidence>
<sequence length="87" mass="8977">MVAKIAKTLVFSSYLFFASVSAALAQVVATTSATPYPTPITVVAPDGGATSSALPDAGISSPTIILLVLGSFFLLLGGYRFFQAFKD</sequence>
<comment type="caution">
    <text evidence="3">The sequence shown here is derived from an EMBL/GenBank/DDBJ whole genome shotgun (WGS) entry which is preliminary data.</text>
</comment>
<organism evidence="3 4">
    <name type="scientific">Candidatus Curtissbacteria bacterium RBG_16_39_7</name>
    <dbReference type="NCBI Taxonomy" id="1797707"/>
    <lineage>
        <taxon>Bacteria</taxon>
        <taxon>Candidatus Curtissiibacteriota</taxon>
    </lineage>
</organism>
<feature type="chain" id="PRO_5009518679" description="Gram-positive cocci surface proteins LPxTG domain-containing protein" evidence="2">
    <location>
        <begin position="23"/>
        <end position="87"/>
    </location>
</feature>
<evidence type="ECO:0000256" key="1">
    <source>
        <dbReference type="SAM" id="Phobius"/>
    </source>
</evidence>
<accession>A0A1F5G3A7</accession>
<evidence type="ECO:0000313" key="3">
    <source>
        <dbReference type="EMBL" id="OGD86329.1"/>
    </source>
</evidence>